<organism evidence="2 3">
    <name type="scientific">Pseudozyma flocculosa PF-1</name>
    <dbReference type="NCBI Taxonomy" id="1277687"/>
    <lineage>
        <taxon>Eukaryota</taxon>
        <taxon>Fungi</taxon>
        <taxon>Dikarya</taxon>
        <taxon>Basidiomycota</taxon>
        <taxon>Ustilaginomycotina</taxon>
        <taxon>Ustilaginomycetes</taxon>
        <taxon>Ustilaginales</taxon>
        <taxon>Ustilaginaceae</taxon>
        <taxon>Pseudozyma</taxon>
    </lineage>
</organism>
<accession>A0A061H4C6</accession>
<dbReference type="AlphaFoldDB" id="A0A061H4C6"/>
<evidence type="ECO:0000313" key="3">
    <source>
        <dbReference type="Proteomes" id="UP000053664"/>
    </source>
</evidence>
<reference evidence="2 3" key="1">
    <citation type="journal article" date="2013" name="Plant Cell">
        <title>The transition from a phytopathogenic smut ancestor to an anamorphic biocontrol agent deciphered by comparative whole-genome analysis.</title>
        <authorList>
            <person name="Lefebvre F."/>
            <person name="Joly D.L."/>
            <person name="Labbe C."/>
            <person name="Teichmann B."/>
            <person name="Linning R."/>
            <person name="Belzile F."/>
            <person name="Bakkeren G."/>
            <person name="Belanger R.R."/>
        </authorList>
    </citation>
    <scope>NUCLEOTIDE SEQUENCE [LARGE SCALE GENOMIC DNA]</scope>
    <source>
        <strain evidence="2 3">PF-1</strain>
    </source>
</reference>
<name>A0A061H4C6_9BASI</name>
<dbReference type="Proteomes" id="UP000053664">
    <property type="component" value="Unassembled WGS sequence"/>
</dbReference>
<dbReference type="KEGG" id="pfp:PFL1_04971"/>
<dbReference type="HOGENOM" id="CLU_1993613_0_0_1"/>
<evidence type="ECO:0000313" key="2">
    <source>
        <dbReference type="EMBL" id="EPQ27433.1"/>
    </source>
</evidence>
<dbReference type="RefSeq" id="XP_007880692.1">
    <property type="nucleotide sequence ID" value="XM_007882501.1"/>
</dbReference>
<dbReference type="EMBL" id="KE361639">
    <property type="protein sequence ID" value="EPQ27433.1"/>
    <property type="molecule type" value="Genomic_DNA"/>
</dbReference>
<sequence>MAGDLYGVDKSAVDDLKARTFDAGEPVDAADAENREMKAYKKTEGRGRRITERQRGHIVFLKRRQPKLSGPQIREQLPEPVANQEIQRILPYAGIDTNDGRRSPSTAATASGCRSKRSKGPASAA</sequence>
<protein>
    <submittedName>
        <fullName evidence="2">Uncharacterized protein</fullName>
    </submittedName>
</protein>
<dbReference type="GeneID" id="19319071"/>
<proteinExistence type="predicted"/>
<feature type="region of interest" description="Disordered" evidence="1">
    <location>
        <begin position="92"/>
        <end position="125"/>
    </location>
</feature>
<evidence type="ECO:0000256" key="1">
    <source>
        <dbReference type="SAM" id="MobiDB-lite"/>
    </source>
</evidence>
<gene>
    <name evidence="2" type="ORF">PFL1_04971</name>
</gene>